<keyword evidence="2" id="KW-0964">Secreted</keyword>
<dbReference type="EMBL" id="UYWY01001422">
    <property type="protein sequence ID" value="VDM26750.1"/>
    <property type="molecule type" value="Genomic_DNA"/>
</dbReference>
<protein>
    <submittedName>
        <fullName evidence="7">Chorion peroxidase</fullName>
    </submittedName>
</protein>
<reference evidence="5 6" key="2">
    <citation type="submission" date="2018-11" db="EMBL/GenBank/DDBJ databases">
        <authorList>
            <consortium name="Pathogen Informatics"/>
        </authorList>
    </citation>
    <scope>NUCLEOTIDE SEQUENCE [LARGE SCALE GENOMIC DNA]</scope>
</reference>
<dbReference type="GO" id="GO:0005576">
    <property type="term" value="C:extracellular region"/>
    <property type="evidence" value="ECO:0007669"/>
    <property type="project" value="UniProtKB-SubCell"/>
</dbReference>
<sequence length="457" mass="50468">SSKRIVEPFPSSDAAILLPSTDAFTNAFEEAHKSIDMLFRDTEPMLVTSINPLDQMKIPTMFWGAHTQSDSTAHQRSFAALVAVAASQKLQREGVALSDFSSRIIADIERFCPLKPTECPSSKFRTIDGTCNNVKRPSWGANYAPMQRLIKPAYSDGISDIRVSVVDESPLPNVRLLSNSLFGESDQKPLKVNMLVTHWAHFVYTDMVHIGSVQLSQGGRHIPLPCCSSEPLHPECLPVIVDADDPRYGGFLNCMPYARTTLAPRQFCALGPREQANQATSYLDASVIYGSTPNRGSVLRTFRDGQLLTSVESINGKMPPTSKIIDSMLTASSACASNGGKICFMSGTEHVNFLPSVTTLHTIWIRQHNRIAASLLAINPKWTDEQLFEESRRIVAAQLQHITYNEFLPIVVGRENWMKYGLQSEPFGFGDSYSLDVDASIINSYAAVVGQVVYPQF</sequence>
<evidence type="ECO:0000313" key="5">
    <source>
        <dbReference type="EMBL" id="VDM26750.1"/>
    </source>
</evidence>
<evidence type="ECO:0000313" key="7">
    <source>
        <dbReference type="WBParaSite" id="TCNE_0000173901-mRNA-1"/>
    </source>
</evidence>
<dbReference type="PRINTS" id="PR00457">
    <property type="entry name" value="ANPEROXIDASE"/>
</dbReference>
<dbReference type="PROSITE" id="PS50292">
    <property type="entry name" value="PEROXIDASE_3"/>
    <property type="match status" value="1"/>
</dbReference>
<organism evidence="6 7">
    <name type="scientific">Toxocara canis</name>
    <name type="common">Canine roundworm</name>
    <dbReference type="NCBI Taxonomy" id="6265"/>
    <lineage>
        <taxon>Eukaryota</taxon>
        <taxon>Metazoa</taxon>
        <taxon>Ecdysozoa</taxon>
        <taxon>Nematoda</taxon>
        <taxon>Chromadorea</taxon>
        <taxon>Rhabditida</taxon>
        <taxon>Spirurina</taxon>
        <taxon>Ascaridomorpha</taxon>
        <taxon>Ascaridoidea</taxon>
        <taxon>Toxocaridae</taxon>
        <taxon>Toxocara</taxon>
    </lineage>
</organism>
<evidence type="ECO:0000256" key="1">
    <source>
        <dbReference type="ARBA" id="ARBA00004613"/>
    </source>
</evidence>
<keyword evidence="3" id="KW-0575">Peroxidase</keyword>
<dbReference type="WBParaSite" id="TCNE_0000173901-mRNA-1">
    <property type="protein sequence ID" value="TCNE_0000173901-mRNA-1"/>
    <property type="gene ID" value="TCNE_0000173901"/>
</dbReference>
<dbReference type="PANTHER" id="PTHR11475">
    <property type="entry name" value="OXIDASE/PEROXIDASE"/>
    <property type="match status" value="1"/>
</dbReference>
<dbReference type="Proteomes" id="UP000050794">
    <property type="component" value="Unassembled WGS sequence"/>
</dbReference>
<keyword evidence="3" id="KW-0560">Oxidoreductase</keyword>
<dbReference type="InterPro" id="IPR037120">
    <property type="entry name" value="Haem_peroxidase_sf_animal"/>
</dbReference>
<dbReference type="Gene3D" id="1.10.640.10">
    <property type="entry name" value="Haem peroxidase domain superfamily, animal type"/>
    <property type="match status" value="1"/>
</dbReference>
<dbReference type="GO" id="GO:0020037">
    <property type="term" value="F:heme binding"/>
    <property type="evidence" value="ECO:0007669"/>
    <property type="project" value="InterPro"/>
</dbReference>
<name>A0A183TZS0_TOXCA</name>
<reference evidence="7" key="1">
    <citation type="submission" date="2016-06" db="UniProtKB">
        <authorList>
            <consortium name="WormBaseParasite"/>
        </authorList>
    </citation>
    <scope>IDENTIFICATION</scope>
</reference>
<dbReference type="AlphaFoldDB" id="A0A183TZS0"/>
<keyword evidence="4" id="KW-0325">Glycoprotein</keyword>
<evidence type="ECO:0000256" key="3">
    <source>
        <dbReference type="ARBA" id="ARBA00022559"/>
    </source>
</evidence>
<comment type="subcellular location">
    <subcellularLocation>
        <location evidence="1">Secreted</location>
    </subcellularLocation>
</comment>
<keyword evidence="6" id="KW-1185">Reference proteome</keyword>
<gene>
    <name evidence="5" type="ORF">TCNE_LOCUS1739</name>
</gene>
<evidence type="ECO:0000256" key="2">
    <source>
        <dbReference type="ARBA" id="ARBA00022525"/>
    </source>
</evidence>
<evidence type="ECO:0000313" key="6">
    <source>
        <dbReference type="Proteomes" id="UP000050794"/>
    </source>
</evidence>
<dbReference type="Pfam" id="PF03098">
    <property type="entry name" value="An_peroxidase"/>
    <property type="match status" value="1"/>
</dbReference>
<dbReference type="GO" id="GO:0004601">
    <property type="term" value="F:peroxidase activity"/>
    <property type="evidence" value="ECO:0007669"/>
    <property type="project" value="UniProtKB-KW"/>
</dbReference>
<accession>A0A183TZS0</accession>
<dbReference type="GO" id="GO:0006979">
    <property type="term" value="P:response to oxidative stress"/>
    <property type="evidence" value="ECO:0007669"/>
    <property type="project" value="InterPro"/>
</dbReference>
<dbReference type="SUPFAM" id="SSF48113">
    <property type="entry name" value="Heme-dependent peroxidases"/>
    <property type="match status" value="1"/>
</dbReference>
<dbReference type="PANTHER" id="PTHR11475:SF4">
    <property type="entry name" value="CHORION PEROXIDASE"/>
    <property type="match status" value="1"/>
</dbReference>
<proteinExistence type="predicted"/>
<evidence type="ECO:0000256" key="4">
    <source>
        <dbReference type="ARBA" id="ARBA00023180"/>
    </source>
</evidence>
<dbReference type="InterPro" id="IPR010255">
    <property type="entry name" value="Haem_peroxidase_sf"/>
</dbReference>
<dbReference type="InterPro" id="IPR019791">
    <property type="entry name" value="Haem_peroxidase_animal"/>
</dbReference>